<evidence type="ECO:0008006" key="3">
    <source>
        <dbReference type="Google" id="ProtNLM"/>
    </source>
</evidence>
<dbReference type="STRING" id="1003.SAMN04488541_10035"/>
<dbReference type="PROSITE" id="PS51257">
    <property type="entry name" value="PROKAR_LIPOPROTEIN"/>
    <property type="match status" value="1"/>
</dbReference>
<protein>
    <recommendedName>
        <fullName evidence="3">Gliding motility-associated lipoprotein GldD</fullName>
    </recommendedName>
</protein>
<dbReference type="OrthoDB" id="462676at2"/>
<keyword evidence="2" id="KW-1185">Reference proteome</keyword>
<dbReference type="RefSeq" id="WP_091539192.1">
    <property type="nucleotide sequence ID" value="NZ_FONY01000003.1"/>
</dbReference>
<dbReference type="Proteomes" id="UP000199513">
    <property type="component" value="Unassembled WGS sequence"/>
</dbReference>
<dbReference type="AlphaFoldDB" id="A0A1I2BHA0"/>
<accession>A0A1I2BHA0</accession>
<evidence type="ECO:0000313" key="1">
    <source>
        <dbReference type="EMBL" id="SFE55198.1"/>
    </source>
</evidence>
<name>A0A1I2BHA0_9BACT</name>
<organism evidence="1 2">
    <name type="scientific">Thermoflexibacter ruber</name>
    <dbReference type="NCBI Taxonomy" id="1003"/>
    <lineage>
        <taxon>Bacteria</taxon>
        <taxon>Pseudomonadati</taxon>
        <taxon>Bacteroidota</taxon>
        <taxon>Cytophagia</taxon>
        <taxon>Cytophagales</taxon>
        <taxon>Thermoflexibacteraceae</taxon>
        <taxon>Thermoflexibacter</taxon>
    </lineage>
</organism>
<reference evidence="1 2" key="1">
    <citation type="submission" date="2016-10" db="EMBL/GenBank/DDBJ databases">
        <authorList>
            <person name="de Groot N.N."/>
        </authorList>
    </citation>
    <scope>NUCLEOTIDE SEQUENCE [LARGE SCALE GENOMIC DNA]</scope>
    <source>
        <strain>GEY</strain>
        <strain evidence="2">DSM 9560</strain>
    </source>
</reference>
<evidence type="ECO:0000313" key="2">
    <source>
        <dbReference type="Proteomes" id="UP000199513"/>
    </source>
</evidence>
<dbReference type="EMBL" id="FONY01000003">
    <property type="protein sequence ID" value="SFE55198.1"/>
    <property type="molecule type" value="Genomic_DNA"/>
</dbReference>
<gene>
    <name evidence="1" type="ORF">SAMN04488541_10035</name>
</gene>
<sequence>MRNQYFFLLCLLLLACQENNNQQLPNIVLSPNSSYVSPEGNFEIFFPHKPLISSLEGQVQGQKVINYVFVYDSGKEKYAVNYADYPDSLNIDLEEIKQKGLQSMGEVIMKEEKQVSLGKYQGLQYQAQVKNGIAKASVAGKIYLAGHRVYHISVFTNKELPENTQTFLDSFVITK</sequence>
<proteinExistence type="predicted"/>